<feature type="compositionally biased region" description="Polar residues" evidence="1">
    <location>
        <begin position="32"/>
        <end position="41"/>
    </location>
</feature>
<dbReference type="EMBL" id="JAUEPS010000107">
    <property type="protein sequence ID" value="KAK0437605.1"/>
    <property type="molecule type" value="Genomic_DNA"/>
</dbReference>
<reference evidence="2" key="1">
    <citation type="submission" date="2023-06" db="EMBL/GenBank/DDBJ databases">
        <authorList>
            <consortium name="Lawrence Berkeley National Laboratory"/>
            <person name="Ahrendt S."/>
            <person name="Sahu N."/>
            <person name="Indic B."/>
            <person name="Wong-Bajracharya J."/>
            <person name="Merenyi Z."/>
            <person name="Ke H.-M."/>
            <person name="Monk M."/>
            <person name="Kocsube S."/>
            <person name="Drula E."/>
            <person name="Lipzen A."/>
            <person name="Balint B."/>
            <person name="Henrissat B."/>
            <person name="Andreopoulos B."/>
            <person name="Martin F.M."/>
            <person name="Harder C.B."/>
            <person name="Rigling D."/>
            <person name="Ford K.L."/>
            <person name="Foster G.D."/>
            <person name="Pangilinan J."/>
            <person name="Papanicolaou A."/>
            <person name="Barry K."/>
            <person name="LaButti K."/>
            <person name="Viragh M."/>
            <person name="Koriabine M."/>
            <person name="Yan M."/>
            <person name="Riley R."/>
            <person name="Champramary S."/>
            <person name="Plett K.L."/>
            <person name="Tsai I.J."/>
            <person name="Slot J."/>
            <person name="Sipos G."/>
            <person name="Plett J."/>
            <person name="Nagy L.G."/>
            <person name="Grigoriev I.V."/>
        </authorList>
    </citation>
    <scope>NUCLEOTIDE SEQUENCE</scope>
    <source>
        <strain evidence="2">CCBAS 213</strain>
    </source>
</reference>
<evidence type="ECO:0000256" key="1">
    <source>
        <dbReference type="SAM" id="MobiDB-lite"/>
    </source>
</evidence>
<gene>
    <name evidence="2" type="ORF">EV420DRAFT_1753434</name>
</gene>
<dbReference type="GeneID" id="85364000"/>
<name>A0AA39J7I6_ARMTA</name>
<organism evidence="2 3">
    <name type="scientific">Armillaria tabescens</name>
    <name type="common">Ringless honey mushroom</name>
    <name type="synonym">Agaricus tabescens</name>
    <dbReference type="NCBI Taxonomy" id="1929756"/>
    <lineage>
        <taxon>Eukaryota</taxon>
        <taxon>Fungi</taxon>
        <taxon>Dikarya</taxon>
        <taxon>Basidiomycota</taxon>
        <taxon>Agaricomycotina</taxon>
        <taxon>Agaricomycetes</taxon>
        <taxon>Agaricomycetidae</taxon>
        <taxon>Agaricales</taxon>
        <taxon>Marasmiineae</taxon>
        <taxon>Physalacriaceae</taxon>
        <taxon>Desarmillaria</taxon>
    </lineage>
</organism>
<proteinExistence type="predicted"/>
<feature type="region of interest" description="Disordered" evidence="1">
    <location>
        <begin position="56"/>
        <end position="109"/>
    </location>
</feature>
<evidence type="ECO:0000313" key="3">
    <source>
        <dbReference type="Proteomes" id="UP001175211"/>
    </source>
</evidence>
<dbReference type="RefSeq" id="XP_060322645.1">
    <property type="nucleotide sequence ID" value="XM_060480452.1"/>
</dbReference>
<protein>
    <submittedName>
        <fullName evidence="2">Uncharacterized protein</fullName>
    </submittedName>
</protein>
<feature type="region of interest" description="Disordered" evidence="1">
    <location>
        <begin position="1"/>
        <end position="41"/>
    </location>
</feature>
<keyword evidence="3" id="KW-1185">Reference proteome</keyword>
<sequence length="265" mass="29189">MDATRDGLSPEDGLNSEELFGFEPPEIKPQQVGDSQSFEESSLLYSALSRTSCASSNLHGAPDQGPGFAVEDTSLSFPSEATESSGALQRNTHHSDIESLESTDKLGNTNNEHVSMQYLRDRHTIFYPMPPASVSPSSSNNLLPRYFSGVQSYKSLYMPPAIQYLPSYIAPSMMIYLGPAESAHNPYRALAPQYQPIDVTPSLAWSSSTGKRKISSMQDWVSDLEFHPLSATVPTEHHLVSHASKEILNDPKTSMLFYSSLYLAF</sequence>
<dbReference type="AlphaFoldDB" id="A0AA39J7I6"/>
<feature type="compositionally biased region" description="Polar residues" evidence="1">
    <location>
        <begin position="73"/>
        <end position="90"/>
    </location>
</feature>
<evidence type="ECO:0000313" key="2">
    <source>
        <dbReference type="EMBL" id="KAK0437605.1"/>
    </source>
</evidence>
<dbReference type="Proteomes" id="UP001175211">
    <property type="component" value="Unassembled WGS sequence"/>
</dbReference>
<comment type="caution">
    <text evidence="2">The sequence shown here is derived from an EMBL/GenBank/DDBJ whole genome shotgun (WGS) entry which is preliminary data.</text>
</comment>
<accession>A0AA39J7I6</accession>